<reference evidence="2 3" key="1">
    <citation type="submission" date="2021-03" db="EMBL/GenBank/DDBJ databases">
        <title>Sequencing the genomes of 1000 actinobacteria strains.</title>
        <authorList>
            <person name="Klenk H.-P."/>
        </authorList>
    </citation>
    <scope>NUCLEOTIDE SEQUENCE [LARGE SCALE GENOMIC DNA]</scope>
    <source>
        <strain evidence="2 3">DSM 12936</strain>
    </source>
</reference>
<dbReference type="Proteomes" id="UP000758168">
    <property type="component" value="Unassembled WGS sequence"/>
</dbReference>
<dbReference type="RefSeq" id="WP_210055386.1">
    <property type="nucleotide sequence ID" value="NZ_BAAAMH010000019.1"/>
</dbReference>
<protein>
    <submittedName>
        <fullName evidence="2">Uncharacterized protein</fullName>
    </submittedName>
</protein>
<name>A0ABS4Z7X7_9ACTN</name>
<evidence type="ECO:0000313" key="2">
    <source>
        <dbReference type="EMBL" id="MBP2417144.1"/>
    </source>
</evidence>
<sequence length="86" mass="9552">MSQNVVLGTEGDRPDETGRTVRAAEAAAPTALDPVRALSESIARPGNLLHREPGTRTKRPLDAQYWACWVVAVVYPLLMAYLWFTR</sequence>
<keyword evidence="1" id="KW-0812">Transmembrane</keyword>
<keyword evidence="1" id="KW-0472">Membrane</keyword>
<gene>
    <name evidence="2" type="ORF">JOF54_002066</name>
</gene>
<evidence type="ECO:0000313" key="3">
    <source>
        <dbReference type="Proteomes" id="UP000758168"/>
    </source>
</evidence>
<keyword evidence="1" id="KW-1133">Transmembrane helix</keyword>
<comment type="caution">
    <text evidence="2">The sequence shown here is derived from an EMBL/GenBank/DDBJ whole genome shotgun (WGS) entry which is preliminary data.</text>
</comment>
<keyword evidence="3" id="KW-1185">Reference proteome</keyword>
<organism evidence="2 3">
    <name type="scientific">Microlunatus capsulatus</name>
    <dbReference type="NCBI Taxonomy" id="99117"/>
    <lineage>
        <taxon>Bacteria</taxon>
        <taxon>Bacillati</taxon>
        <taxon>Actinomycetota</taxon>
        <taxon>Actinomycetes</taxon>
        <taxon>Propionibacteriales</taxon>
        <taxon>Propionibacteriaceae</taxon>
        <taxon>Microlunatus</taxon>
    </lineage>
</organism>
<accession>A0ABS4Z7X7</accession>
<proteinExistence type="predicted"/>
<evidence type="ECO:0000256" key="1">
    <source>
        <dbReference type="SAM" id="Phobius"/>
    </source>
</evidence>
<feature type="transmembrane region" description="Helical" evidence="1">
    <location>
        <begin position="63"/>
        <end position="84"/>
    </location>
</feature>
<dbReference type="EMBL" id="JAGIOB010000001">
    <property type="protein sequence ID" value="MBP2417144.1"/>
    <property type="molecule type" value="Genomic_DNA"/>
</dbReference>